<sequence>MVRRTTIFGNVKSKKLNFGRGLPTTIEGPSSSVPLVREDLKFSSFFAWGIFVGLWKKIS</sequence>
<reference evidence="1" key="1">
    <citation type="submission" date="2022-03" db="EMBL/GenBank/DDBJ databases">
        <authorList>
            <person name="Sayadi A."/>
        </authorList>
    </citation>
    <scope>NUCLEOTIDE SEQUENCE</scope>
</reference>
<keyword evidence="2" id="KW-1185">Reference proteome</keyword>
<comment type="caution">
    <text evidence="1">The sequence shown here is derived from an EMBL/GenBank/DDBJ whole genome shotgun (WGS) entry which is preliminary data.</text>
</comment>
<proteinExistence type="predicted"/>
<dbReference type="Proteomes" id="UP001152888">
    <property type="component" value="Unassembled WGS sequence"/>
</dbReference>
<organism evidence="1 2">
    <name type="scientific">Acanthoscelides obtectus</name>
    <name type="common">Bean weevil</name>
    <name type="synonym">Bruchus obtectus</name>
    <dbReference type="NCBI Taxonomy" id="200917"/>
    <lineage>
        <taxon>Eukaryota</taxon>
        <taxon>Metazoa</taxon>
        <taxon>Ecdysozoa</taxon>
        <taxon>Arthropoda</taxon>
        <taxon>Hexapoda</taxon>
        <taxon>Insecta</taxon>
        <taxon>Pterygota</taxon>
        <taxon>Neoptera</taxon>
        <taxon>Endopterygota</taxon>
        <taxon>Coleoptera</taxon>
        <taxon>Polyphaga</taxon>
        <taxon>Cucujiformia</taxon>
        <taxon>Chrysomeloidea</taxon>
        <taxon>Chrysomelidae</taxon>
        <taxon>Bruchinae</taxon>
        <taxon>Bruchini</taxon>
        <taxon>Acanthoscelides</taxon>
    </lineage>
</organism>
<gene>
    <name evidence="1" type="ORF">ACAOBT_LOCUS3967</name>
</gene>
<protein>
    <submittedName>
        <fullName evidence="1">Uncharacterized protein</fullName>
    </submittedName>
</protein>
<dbReference type="EMBL" id="CAKOFQ010006691">
    <property type="protein sequence ID" value="CAH1961080.1"/>
    <property type="molecule type" value="Genomic_DNA"/>
</dbReference>
<dbReference type="AlphaFoldDB" id="A0A9P0JVE7"/>
<accession>A0A9P0JVE7</accession>
<name>A0A9P0JVE7_ACAOB</name>
<evidence type="ECO:0000313" key="2">
    <source>
        <dbReference type="Proteomes" id="UP001152888"/>
    </source>
</evidence>
<evidence type="ECO:0000313" key="1">
    <source>
        <dbReference type="EMBL" id="CAH1961080.1"/>
    </source>
</evidence>